<evidence type="ECO:0000259" key="5">
    <source>
        <dbReference type="PROSITE" id="PS51118"/>
    </source>
</evidence>
<dbReference type="OrthoDB" id="9800966at2"/>
<evidence type="ECO:0000256" key="1">
    <source>
        <dbReference type="ARBA" id="ARBA00023015"/>
    </source>
</evidence>
<keyword evidence="2" id="KW-0238">DNA-binding</keyword>
<comment type="caution">
    <text evidence="6">The sequence shown here is derived from an EMBL/GenBank/DDBJ whole genome shotgun (WGS) entry which is preliminary data.</text>
</comment>
<protein>
    <recommendedName>
        <fullName evidence="5">HTH hxlR-type domain-containing protein</fullName>
    </recommendedName>
</protein>
<dbReference type="InterPro" id="IPR036390">
    <property type="entry name" value="WH_DNA-bd_sf"/>
</dbReference>
<keyword evidence="7" id="KW-1185">Reference proteome</keyword>
<proteinExistence type="predicted"/>
<accession>A0A7K0D8U3</accession>
<dbReference type="GO" id="GO:0003677">
    <property type="term" value="F:DNA binding"/>
    <property type="evidence" value="ECO:0007669"/>
    <property type="project" value="UniProtKB-KW"/>
</dbReference>
<dbReference type="EMBL" id="WEGK01000011">
    <property type="protein sequence ID" value="MQY21961.1"/>
    <property type="molecule type" value="Genomic_DNA"/>
</dbReference>
<dbReference type="PANTHER" id="PTHR33204:SF37">
    <property type="entry name" value="HTH-TYPE TRANSCRIPTIONAL REGULATOR YODB"/>
    <property type="match status" value="1"/>
</dbReference>
<dbReference type="PROSITE" id="PS51118">
    <property type="entry name" value="HTH_HXLR"/>
    <property type="match status" value="1"/>
</dbReference>
<organism evidence="6 7">
    <name type="scientific">Nocardia macrotermitis</name>
    <dbReference type="NCBI Taxonomy" id="2585198"/>
    <lineage>
        <taxon>Bacteria</taxon>
        <taxon>Bacillati</taxon>
        <taxon>Actinomycetota</taxon>
        <taxon>Actinomycetes</taxon>
        <taxon>Mycobacteriales</taxon>
        <taxon>Nocardiaceae</taxon>
        <taxon>Nocardia</taxon>
    </lineage>
</organism>
<keyword evidence="3" id="KW-0804">Transcription</keyword>
<dbReference type="Proteomes" id="UP000438448">
    <property type="component" value="Unassembled WGS sequence"/>
</dbReference>
<dbReference type="Gene3D" id="1.10.10.10">
    <property type="entry name" value="Winged helix-like DNA-binding domain superfamily/Winged helix DNA-binding domain"/>
    <property type="match status" value="1"/>
</dbReference>
<keyword evidence="1" id="KW-0805">Transcription regulation</keyword>
<dbReference type="PANTHER" id="PTHR33204">
    <property type="entry name" value="TRANSCRIPTIONAL REGULATOR, MARR FAMILY"/>
    <property type="match status" value="1"/>
</dbReference>
<dbReference type="SUPFAM" id="SSF46785">
    <property type="entry name" value="Winged helix' DNA-binding domain"/>
    <property type="match status" value="1"/>
</dbReference>
<name>A0A7K0D8U3_9NOCA</name>
<dbReference type="Pfam" id="PF01638">
    <property type="entry name" value="HxlR"/>
    <property type="match status" value="1"/>
</dbReference>
<feature type="region of interest" description="Disordered" evidence="4">
    <location>
        <begin position="114"/>
        <end position="149"/>
    </location>
</feature>
<feature type="domain" description="HTH hxlR-type" evidence="5">
    <location>
        <begin position="20"/>
        <end position="119"/>
    </location>
</feature>
<evidence type="ECO:0000256" key="3">
    <source>
        <dbReference type="ARBA" id="ARBA00023163"/>
    </source>
</evidence>
<evidence type="ECO:0000256" key="4">
    <source>
        <dbReference type="SAM" id="MobiDB-lite"/>
    </source>
</evidence>
<reference evidence="6 7" key="1">
    <citation type="submission" date="2019-10" db="EMBL/GenBank/DDBJ databases">
        <title>Nocardia macrotermitis sp. nov. and Nocardia aurantia sp. nov., isolated from the gut of fungus growing-termite Macrotermes natalensis.</title>
        <authorList>
            <person name="Benndorf R."/>
            <person name="Schwitalla J."/>
            <person name="Martin K."/>
            <person name="De Beer W."/>
            <person name="Kaster A.-K."/>
            <person name="Vollmers J."/>
            <person name="Poulsen M."/>
            <person name="Beemelmanns C."/>
        </authorList>
    </citation>
    <scope>NUCLEOTIDE SEQUENCE [LARGE SCALE GENOMIC DNA]</scope>
    <source>
        <strain evidence="6 7">RB20</strain>
    </source>
</reference>
<dbReference type="InterPro" id="IPR002577">
    <property type="entry name" value="HTH_HxlR"/>
</dbReference>
<evidence type="ECO:0000313" key="6">
    <source>
        <dbReference type="EMBL" id="MQY21961.1"/>
    </source>
</evidence>
<dbReference type="InterPro" id="IPR036388">
    <property type="entry name" value="WH-like_DNA-bd_sf"/>
</dbReference>
<dbReference type="AlphaFoldDB" id="A0A7K0D8U3"/>
<sequence>MFPNSYPEDVTETQPPLQACSHTETVFGLLGKRWTGLLIDLLLQRPARFNELHAALPTLSKRVLSERLTELQGIGLVERDVDSGPPITATYRLTARGRGLGPAMDALRIWAGAPTDAEGRPIPPHAHTDQPTDPLGSRDEKLDTEQIDA</sequence>
<evidence type="ECO:0000256" key="2">
    <source>
        <dbReference type="ARBA" id="ARBA00023125"/>
    </source>
</evidence>
<evidence type="ECO:0000313" key="7">
    <source>
        <dbReference type="Proteomes" id="UP000438448"/>
    </source>
</evidence>
<gene>
    <name evidence="6" type="ORF">NRB20_50740</name>
</gene>
<feature type="compositionally biased region" description="Basic and acidic residues" evidence="4">
    <location>
        <begin position="126"/>
        <end position="149"/>
    </location>
</feature>